<dbReference type="RefSeq" id="WP_094279859.1">
    <property type="nucleotide sequence ID" value="NZ_NQJF01000040.1"/>
</dbReference>
<organism evidence="3 4">
    <name type="scientific">Oceanimonas baumannii</name>
    <dbReference type="NCBI Taxonomy" id="129578"/>
    <lineage>
        <taxon>Bacteria</taxon>
        <taxon>Pseudomonadati</taxon>
        <taxon>Pseudomonadota</taxon>
        <taxon>Gammaproteobacteria</taxon>
        <taxon>Aeromonadales</taxon>
        <taxon>Aeromonadaceae</taxon>
        <taxon>Oceanimonas</taxon>
    </lineage>
</organism>
<reference evidence="3 4" key="1">
    <citation type="submission" date="2017-08" db="EMBL/GenBank/DDBJ databases">
        <title>Draft Genome Sequence of the Marine Bacterium Oceanimonas baumannii ATCC 700832.</title>
        <authorList>
            <person name="Mcclelland W.D."/>
            <person name="Brennan M.A."/>
            <person name="Trachtenberg A.M."/>
            <person name="Maclea K.S."/>
        </authorList>
    </citation>
    <scope>NUCLEOTIDE SEQUENCE [LARGE SCALE GENOMIC DNA]</scope>
    <source>
        <strain evidence="3 4">ATCC 700832</strain>
    </source>
</reference>
<evidence type="ECO:0000256" key="1">
    <source>
        <dbReference type="SAM" id="Phobius"/>
    </source>
</evidence>
<dbReference type="PANTHER" id="PTHR35404:SF8">
    <property type="entry name" value="TRANSPOSASE OF TN10"/>
    <property type="match status" value="1"/>
</dbReference>
<name>A0A235C6P7_9GAMM</name>
<keyword evidence="1" id="KW-1133">Transmembrane helix</keyword>
<dbReference type="AlphaFoldDB" id="A0A235C6P7"/>
<dbReference type="Pfam" id="PF01609">
    <property type="entry name" value="DDE_Tnp_1"/>
    <property type="match status" value="1"/>
</dbReference>
<dbReference type="GO" id="GO:0006313">
    <property type="term" value="P:DNA transposition"/>
    <property type="evidence" value="ECO:0007669"/>
    <property type="project" value="InterPro"/>
</dbReference>
<evidence type="ECO:0000313" key="4">
    <source>
        <dbReference type="Proteomes" id="UP000243640"/>
    </source>
</evidence>
<sequence length="400" mass="46259">MRDVHILQELLAQHCPEIHKKRLNSLMAATSALLEGDTLSLTGLGRHIAGKTATKHSIKRIDRLLGNAGLHRERLALYRWHARNLCGLNPMPVILIDWSDVREQLRHMTLRAAIVLKGRSITLYERAFAWEDYNSPRSHNRFLHELASILPSGATPLLITDAGYRNTWFREVASYGWYWLGRVRGDVAFTPAGLEQWRSNKTLYSDANQTPRYIGPAKLARKSPIRCDLYLYKSDAKGRKDRRTARSGNKHTAQREYLKGSKEPWLLATNLPSTPFSAAKVVKLYARRMQIEESFRDLKSPQYGFGLRHSRTRCPRRYDILLLIALLAEIILWWFGLAAQQVGWQRHFQANTIRHRAVLSSVRLGKEIRKRPHYRITEQMLHWARLELMRLAHHAGSSEL</sequence>
<dbReference type="OrthoDB" id="6140187at2"/>
<evidence type="ECO:0000259" key="2">
    <source>
        <dbReference type="Pfam" id="PF01609"/>
    </source>
</evidence>
<comment type="caution">
    <text evidence="3">The sequence shown here is derived from an EMBL/GenBank/DDBJ whole genome shotgun (WGS) entry which is preliminary data.</text>
</comment>
<feature type="transmembrane region" description="Helical" evidence="1">
    <location>
        <begin position="320"/>
        <end position="339"/>
    </location>
</feature>
<dbReference type="InterPro" id="IPR002559">
    <property type="entry name" value="Transposase_11"/>
</dbReference>
<dbReference type="NCBIfam" id="NF033591">
    <property type="entry name" value="transpos_IS4_2"/>
    <property type="match status" value="1"/>
</dbReference>
<dbReference type="Proteomes" id="UP000243640">
    <property type="component" value="Unassembled WGS sequence"/>
</dbReference>
<dbReference type="SUPFAM" id="SSF53098">
    <property type="entry name" value="Ribonuclease H-like"/>
    <property type="match status" value="1"/>
</dbReference>
<dbReference type="Gene3D" id="3.90.350.10">
    <property type="entry name" value="Transposase Inhibitor Protein From Tn5, Chain A, domain 1"/>
    <property type="match status" value="1"/>
</dbReference>
<gene>
    <name evidence="3" type="ORF">B6S09_18010</name>
</gene>
<dbReference type="PANTHER" id="PTHR35404">
    <property type="entry name" value="TRANSPOSASE OF TN10"/>
    <property type="match status" value="1"/>
</dbReference>
<feature type="domain" description="Transposase IS4-like" evidence="2">
    <location>
        <begin position="91"/>
        <end position="327"/>
    </location>
</feature>
<dbReference type="EMBL" id="NQJF01000040">
    <property type="protein sequence ID" value="OYD20079.1"/>
    <property type="molecule type" value="Genomic_DNA"/>
</dbReference>
<proteinExistence type="predicted"/>
<dbReference type="InterPro" id="IPR012337">
    <property type="entry name" value="RNaseH-like_sf"/>
</dbReference>
<dbReference type="InterPro" id="IPR047658">
    <property type="entry name" value="IS4-like_transpos"/>
</dbReference>
<keyword evidence="1" id="KW-0812">Transmembrane</keyword>
<dbReference type="GO" id="GO:0003677">
    <property type="term" value="F:DNA binding"/>
    <property type="evidence" value="ECO:0007669"/>
    <property type="project" value="InterPro"/>
</dbReference>
<keyword evidence="1" id="KW-0472">Membrane</keyword>
<protein>
    <submittedName>
        <fullName evidence="3">IS4 family transposase</fullName>
    </submittedName>
</protein>
<dbReference type="GO" id="GO:0004803">
    <property type="term" value="F:transposase activity"/>
    <property type="evidence" value="ECO:0007669"/>
    <property type="project" value="InterPro"/>
</dbReference>
<accession>A0A235C6P7</accession>
<evidence type="ECO:0000313" key="3">
    <source>
        <dbReference type="EMBL" id="OYD20079.1"/>
    </source>
</evidence>